<dbReference type="EMBL" id="CP011125">
    <property type="protein sequence ID" value="AKF03772.1"/>
    <property type="molecule type" value="Genomic_DNA"/>
</dbReference>
<dbReference type="RefSeq" id="WP_053231196.1">
    <property type="nucleotide sequence ID" value="NZ_CP011125.1"/>
</dbReference>
<sequence>MTSRAPLTIALALVVVPGALALSGCSACGPPQSASAQDEVVVEADGGVVQRTVIVPVPVPAPEERPAPEPEAPATCYEVAANRTNLTEQQIALLCSGAWSSAPIQCYLDARARLTITDPQRIGLCRCADSTAPVDCYRRLQRSRALTDVQVESLCAPVIALGLLDNCRPAGGF</sequence>
<accession>A0A0F6YFJ7</accession>
<protein>
    <recommendedName>
        <fullName evidence="4">Lipoprotein</fullName>
    </recommendedName>
</protein>
<dbReference type="PROSITE" id="PS51257">
    <property type="entry name" value="PROKAR_LIPOPROTEIN"/>
    <property type="match status" value="1"/>
</dbReference>
<gene>
    <name evidence="2" type="ORF">DB32_000921</name>
</gene>
<keyword evidence="3" id="KW-1185">Reference proteome</keyword>
<evidence type="ECO:0000313" key="3">
    <source>
        <dbReference type="Proteomes" id="UP000034883"/>
    </source>
</evidence>
<dbReference type="KEGG" id="samy:DB32_000921"/>
<dbReference type="AlphaFoldDB" id="A0A0F6YFJ7"/>
<evidence type="ECO:0000313" key="2">
    <source>
        <dbReference type="EMBL" id="AKF03772.1"/>
    </source>
</evidence>
<feature type="signal peptide" evidence="1">
    <location>
        <begin position="1"/>
        <end position="21"/>
    </location>
</feature>
<feature type="chain" id="PRO_5002512613" description="Lipoprotein" evidence="1">
    <location>
        <begin position="22"/>
        <end position="173"/>
    </location>
</feature>
<evidence type="ECO:0008006" key="4">
    <source>
        <dbReference type="Google" id="ProtNLM"/>
    </source>
</evidence>
<name>A0A0F6YFJ7_9BACT</name>
<proteinExistence type="predicted"/>
<dbReference type="STRING" id="927083.DB32_000921"/>
<reference evidence="2 3" key="1">
    <citation type="submission" date="2015-03" db="EMBL/GenBank/DDBJ databases">
        <title>Genome assembly of Sandaracinus amylolyticus DSM 53668.</title>
        <authorList>
            <person name="Sharma G."/>
            <person name="Subramanian S."/>
        </authorList>
    </citation>
    <scope>NUCLEOTIDE SEQUENCE [LARGE SCALE GENOMIC DNA]</scope>
    <source>
        <strain evidence="2 3">DSM 53668</strain>
    </source>
</reference>
<keyword evidence="1" id="KW-0732">Signal</keyword>
<dbReference type="Proteomes" id="UP000034883">
    <property type="component" value="Chromosome"/>
</dbReference>
<organism evidence="2 3">
    <name type="scientific">Sandaracinus amylolyticus</name>
    <dbReference type="NCBI Taxonomy" id="927083"/>
    <lineage>
        <taxon>Bacteria</taxon>
        <taxon>Pseudomonadati</taxon>
        <taxon>Myxococcota</taxon>
        <taxon>Polyangia</taxon>
        <taxon>Polyangiales</taxon>
        <taxon>Sandaracinaceae</taxon>
        <taxon>Sandaracinus</taxon>
    </lineage>
</organism>
<evidence type="ECO:0000256" key="1">
    <source>
        <dbReference type="SAM" id="SignalP"/>
    </source>
</evidence>